<dbReference type="InterPro" id="IPR036188">
    <property type="entry name" value="FAD/NAD-bd_sf"/>
</dbReference>
<dbReference type="SUPFAM" id="SSF51905">
    <property type="entry name" value="FAD/NAD(P)-binding domain"/>
    <property type="match status" value="1"/>
</dbReference>
<gene>
    <name evidence="2" type="ORF">GEV02_06190</name>
</gene>
<feature type="domain" description="FAD-binding" evidence="1">
    <location>
        <begin position="5"/>
        <end position="319"/>
    </location>
</feature>
<dbReference type="EMBL" id="WHUG01000002">
    <property type="protein sequence ID" value="MQA37732.1"/>
    <property type="molecule type" value="Genomic_DNA"/>
</dbReference>
<dbReference type="Pfam" id="PF01494">
    <property type="entry name" value="FAD_binding_3"/>
    <property type="match status" value="1"/>
</dbReference>
<evidence type="ECO:0000259" key="1">
    <source>
        <dbReference type="Pfam" id="PF01494"/>
    </source>
</evidence>
<dbReference type="GO" id="GO:0071949">
    <property type="term" value="F:FAD binding"/>
    <property type="evidence" value="ECO:0007669"/>
    <property type="project" value="InterPro"/>
</dbReference>
<name>A0A6A7MYB0_9BURK</name>
<comment type="caution">
    <text evidence="2">The sequence shown here is derived from an EMBL/GenBank/DDBJ whole genome shotgun (WGS) entry which is preliminary data.</text>
</comment>
<dbReference type="Proteomes" id="UP000440498">
    <property type="component" value="Unassembled WGS sequence"/>
</dbReference>
<dbReference type="AlphaFoldDB" id="A0A6A7MYB0"/>
<accession>A0A6A7MYB0</accession>
<dbReference type="Gene3D" id="3.30.9.10">
    <property type="entry name" value="D-Amino Acid Oxidase, subunit A, domain 2"/>
    <property type="match status" value="1"/>
</dbReference>
<sequence length="398" mass="43568">MKIRTVLIIGSGIAGPVLAHFLHRKNIQVTIVERAPQLRSYGQTIDLRGAGREVARRMGIDAEVRSRITREAGLAFVDAAGHAKASFTADSFGGQGLVCDTEILRGELVDLLYEHSRHDAEYLFGDHPLTVTDLGDQVRVVFASGAERSFDLVIGADGIRSRTRRLVCPDTPAIHYLDMYTAYFTIPYQPGDGQWARWYNAGRGRTLLLRPDNQGTTRAFLSFRSSRRGHEELSRAEQQSLLHEVFADAGFDTARVLRDMAQSPDFYFEAIGQVKLPRWSNGRVALVGDAAYCASPISGMGTSLALVGAYILAGELGSQQDHTQAFQRYQALMRPYVRNAQRIAPGALRFASPHSRAGVRLSNAVLGVLAKPAVSTLIGKLNKPKADAIALPDYSTKA</sequence>
<dbReference type="PANTHER" id="PTHR46865:SF2">
    <property type="entry name" value="MONOOXYGENASE"/>
    <property type="match status" value="1"/>
</dbReference>
<dbReference type="InterPro" id="IPR002938">
    <property type="entry name" value="FAD-bd"/>
</dbReference>
<dbReference type="Gene3D" id="3.50.50.60">
    <property type="entry name" value="FAD/NAD(P)-binding domain"/>
    <property type="match status" value="1"/>
</dbReference>
<proteinExistence type="predicted"/>
<protein>
    <submittedName>
        <fullName evidence="2">NAD(P)-binding protein</fullName>
    </submittedName>
</protein>
<dbReference type="PRINTS" id="PR00420">
    <property type="entry name" value="RNGMNOXGNASE"/>
</dbReference>
<organism evidence="2 3">
    <name type="scientific">Rugamonas aquatica</name>
    <dbReference type="NCBI Taxonomy" id="2743357"/>
    <lineage>
        <taxon>Bacteria</taxon>
        <taxon>Pseudomonadati</taxon>
        <taxon>Pseudomonadota</taxon>
        <taxon>Betaproteobacteria</taxon>
        <taxon>Burkholderiales</taxon>
        <taxon>Oxalobacteraceae</taxon>
        <taxon>Telluria group</taxon>
        <taxon>Rugamonas</taxon>
    </lineage>
</organism>
<dbReference type="RefSeq" id="WP_152837149.1">
    <property type="nucleotide sequence ID" value="NZ_WHUG01000002.1"/>
</dbReference>
<reference evidence="2 3" key="1">
    <citation type="submission" date="2019-10" db="EMBL/GenBank/DDBJ databases">
        <title>Two novel species isolated from a subtropical stream in China.</title>
        <authorList>
            <person name="Lu H."/>
        </authorList>
    </citation>
    <scope>NUCLEOTIDE SEQUENCE [LARGE SCALE GENOMIC DNA]</scope>
    <source>
        <strain evidence="2 3">FT29W</strain>
    </source>
</reference>
<keyword evidence="3" id="KW-1185">Reference proteome</keyword>
<dbReference type="InterPro" id="IPR051704">
    <property type="entry name" value="FAD_aromatic-hydroxylase"/>
</dbReference>
<dbReference type="PANTHER" id="PTHR46865">
    <property type="entry name" value="OXIDOREDUCTASE-RELATED"/>
    <property type="match status" value="1"/>
</dbReference>
<evidence type="ECO:0000313" key="3">
    <source>
        <dbReference type="Proteomes" id="UP000440498"/>
    </source>
</evidence>
<evidence type="ECO:0000313" key="2">
    <source>
        <dbReference type="EMBL" id="MQA37732.1"/>
    </source>
</evidence>